<sequence length="178" mass="19915">MQFLIKPLKPWLRNSELWGGFGAVAAIYRQERQIGELATKNVLIFLADFTIVHRKKIGSSTHAQLKSHNRINRHLHLRKIRLSGDHSSSRPNLVSCFVALVSTQTLCSCSCFVTKPPCGNCRGGSSSISCFAAFRSQSTALLAWLSPSRSWRSYSWMAVGTDSLTRLSRKPRTVHTLL</sequence>
<dbReference type="GO" id="GO:0016301">
    <property type="term" value="F:kinase activity"/>
    <property type="evidence" value="ECO:0007669"/>
    <property type="project" value="UniProtKB-KW"/>
</dbReference>
<proteinExistence type="predicted"/>
<comment type="caution">
    <text evidence="1">The sequence shown here is derived from an EMBL/GenBank/DDBJ whole genome shotgun (WGS) entry which is preliminary data.</text>
</comment>
<dbReference type="Proteomes" id="UP000325081">
    <property type="component" value="Unassembled WGS sequence"/>
</dbReference>
<evidence type="ECO:0000313" key="1">
    <source>
        <dbReference type="EMBL" id="GER30676.1"/>
    </source>
</evidence>
<reference evidence="2" key="1">
    <citation type="journal article" date="2019" name="Curr. Biol.">
        <title>Genome Sequence of Striga asiatica Provides Insight into the Evolution of Plant Parasitism.</title>
        <authorList>
            <person name="Yoshida S."/>
            <person name="Kim S."/>
            <person name="Wafula E.K."/>
            <person name="Tanskanen J."/>
            <person name="Kim Y.M."/>
            <person name="Honaas L."/>
            <person name="Yang Z."/>
            <person name="Spallek T."/>
            <person name="Conn C.E."/>
            <person name="Ichihashi Y."/>
            <person name="Cheong K."/>
            <person name="Cui S."/>
            <person name="Der J.P."/>
            <person name="Gundlach H."/>
            <person name="Jiao Y."/>
            <person name="Hori C."/>
            <person name="Ishida J.K."/>
            <person name="Kasahara H."/>
            <person name="Kiba T."/>
            <person name="Kim M.S."/>
            <person name="Koo N."/>
            <person name="Laohavisit A."/>
            <person name="Lee Y.H."/>
            <person name="Lumba S."/>
            <person name="McCourt P."/>
            <person name="Mortimer J.C."/>
            <person name="Mutuku J.M."/>
            <person name="Nomura T."/>
            <person name="Sasaki-Sekimoto Y."/>
            <person name="Seto Y."/>
            <person name="Wang Y."/>
            <person name="Wakatake T."/>
            <person name="Sakakibara H."/>
            <person name="Demura T."/>
            <person name="Yamaguchi S."/>
            <person name="Yoneyama K."/>
            <person name="Manabe R.I."/>
            <person name="Nelson D.C."/>
            <person name="Schulman A.H."/>
            <person name="Timko M.P."/>
            <person name="dePamphilis C.W."/>
            <person name="Choi D."/>
            <person name="Shirasu K."/>
        </authorList>
    </citation>
    <scope>NUCLEOTIDE SEQUENCE [LARGE SCALE GENOMIC DNA]</scope>
    <source>
        <strain evidence="2">cv. UVA1</strain>
    </source>
</reference>
<keyword evidence="2" id="KW-1185">Reference proteome</keyword>
<name>A0A5A7PDT4_STRAF</name>
<keyword evidence="1" id="KW-0808">Transferase</keyword>
<evidence type="ECO:0000313" key="2">
    <source>
        <dbReference type="Proteomes" id="UP000325081"/>
    </source>
</evidence>
<gene>
    <name evidence="1" type="ORF">STAS_06639</name>
</gene>
<organism evidence="1 2">
    <name type="scientific">Striga asiatica</name>
    <name type="common">Asiatic witchweed</name>
    <name type="synonym">Buchnera asiatica</name>
    <dbReference type="NCBI Taxonomy" id="4170"/>
    <lineage>
        <taxon>Eukaryota</taxon>
        <taxon>Viridiplantae</taxon>
        <taxon>Streptophyta</taxon>
        <taxon>Embryophyta</taxon>
        <taxon>Tracheophyta</taxon>
        <taxon>Spermatophyta</taxon>
        <taxon>Magnoliopsida</taxon>
        <taxon>eudicotyledons</taxon>
        <taxon>Gunneridae</taxon>
        <taxon>Pentapetalae</taxon>
        <taxon>asterids</taxon>
        <taxon>lamiids</taxon>
        <taxon>Lamiales</taxon>
        <taxon>Orobanchaceae</taxon>
        <taxon>Buchnereae</taxon>
        <taxon>Striga</taxon>
    </lineage>
</organism>
<dbReference type="AlphaFoldDB" id="A0A5A7PDT4"/>
<keyword evidence="1" id="KW-0418">Kinase</keyword>
<protein>
    <submittedName>
        <fullName evidence="1">MAP kinase/ ERK kinase 1</fullName>
    </submittedName>
</protein>
<dbReference type="EMBL" id="BKCP01004383">
    <property type="protein sequence ID" value="GER30676.1"/>
    <property type="molecule type" value="Genomic_DNA"/>
</dbReference>
<accession>A0A5A7PDT4</accession>